<accession>A0A1H9Z6M9</accession>
<keyword evidence="17" id="KW-1185">Reference proteome</keyword>
<keyword evidence="4" id="KW-0121">Carboxypeptidase</keyword>
<dbReference type="EMBL" id="FOHV01000003">
    <property type="protein sequence ID" value="SES77158.1"/>
    <property type="molecule type" value="Genomic_DNA"/>
</dbReference>
<dbReference type="SUPFAM" id="SSF53955">
    <property type="entry name" value="Lysozyme-like"/>
    <property type="match status" value="1"/>
</dbReference>
<dbReference type="AlphaFoldDB" id="A0A1H9Z6M9"/>
<dbReference type="Pfam" id="PF00912">
    <property type="entry name" value="Transgly"/>
    <property type="match status" value="1"/>
</dbReference>
<keyword evidence="8" id="KW-0378">Hydrolase</keyword>
<dbReference type="Gene3D" id="3.40.710.10">
    <property type="entry name" value="DD-peptidase/beta-lactamase superfamily"/>
    <property type="match status" value="1"/>
</dbReference>
<evidence type="ECO:0000256" key="8">
    <source>
        <dbReference type="ARBA" id="ARBA00022801"/>
    </source>
</evidence>
<dbReference type="InterPro" id="IPR009647">
    <property type="entry name" value="PBP_C"/>
</dbReference>
<dbReference type="GO" id="GO:0006508">
    <property type="term" value="P:proteolysis"/>
    <property type="evidence" value="ECO:0007669"/>
    <property type="project" value="UniProtKB-KW"/>
</dbReference>
<dbReference type="UniPathway" id="UPA00219"/>
<dbReference type="OrthoDB" id="9766909at2"/>
<dbReference type="EC" id="2.4.99.28" evidence="10"/>
<dbReference type="Proteomes" id="UP000242642">
    <property type="component" value="Unassembled WGS sequence"/>
</dbReference>
<dbReference type="InterPro" id="IPR011815">
    <property type="entry name" value="PBP_1c"/>
</dbReference>
<organism evidence="16 17">
    <name type="scientific">Thorsellia anophelis DSM 18579</name>
    <dbReference type="NCBI Taxonomy" id="1123402"/>
    <lineage>
        <taxon>Bacteria</taxon>
        <taxon>Pseudomonadati</taxon>
        <taxon>Pseudomonadota</taxon>
        <taxon>Gammaproteobacteria</taxon>
        <taxon>Enterobacterales</taxon>
        <taxon>Thorselliaceae</taxon>
        <taxon>Thorsellia</taxon>
    </lineage>
</organism>
<evidence type="ECO:0000259" key="14">
    <source>
        <dbReference type="Pfam" id="PF00912"/>
    </source>
</evidence>
<dbReference type="InterPro" id="IPR012338">
    <property type="entry name" value="Beta-lactam/transpept-like"/>
</dbReference>
<keyword evidence="6" id="KW-0328">Glycosyltransferase</keyword>
<evidence type="ECO:0000256" key="1">
    <source>
        <dbReference type="ARBA" id="ARBA00004752"/>
    </source>
</evidence>
<keyword evidence="9" id="KW-0511">Multifunctional enzyme</keyword>
<dbReference type="PANTHER" id="PTHR32282">
    <property type="entry name" value="BINDING PROTEIN TRANSPEPTIDASE, PUTATIVE-RELATED"/>
    <property type="match status" value="1"/>
</dbReference>
<feature type="domain" description="Glycosyl transferase family 51" evidence="14">
    <location>
        <begin position="63"/>
        <end position="212"/>
    </location>
</feature>
<protein>
    <recommendedName>
        <fullName evidence="10">peptidoglycan glycosyltransferase</fullName>
        <ecNumber evidence="10">2.4.99.28</ecNumber>
    </recommendedName>
</protein>
<evidence type="ECO:0000256" key="10">
    <source>
        <dbReference type="ARBA" id="ARBA00044770"/>
    </source>
</evidence>
<gene>
    <name evidence="16" type="ORF">SAMN02583745_00445</name>
</gene>
<keyword evidence="7" id="KW-0808">Transferase</keyword>
<evidence type="ECO:0000313" key="16">
    <source>
        <dbReference type="EMBL" id="SES77158.1"/>
    </source>
</evidence>
<feature type="domain" description="Penicillin-binding C-terminal" evidence="15">
    <location>
        <begin position="727"/>
        <end position="812"/>
    </location>
</feature>
<evidence type="ECO:0000256" key="3">
    <source>
        <dbReference type="ARBA" id="ARBA00007739"/>
    </source>
</evidence>
<sequence>MLKITARYRRLMANLLVTMVIGLAIVLGFRFWPHPPLSESLASNGLSTVYLDNKGELLRITSAKDQRFRLWTPFNAIPKTFQTAVLLHEDRYFYRHFGFNPVSLARGFVKSYVFNEPLQGGSTITMQLARMHWQLNTRSIKGKLIQIVRAVQLELSYSKNEILEAYLNYAPYGRNIESIGAASLIYFNKPPNQLTLPEILTLAVLPQSPSLRLKDKSGLVGERLVNARNRLYSRWVELYPDDRQYEDFFSLPLKLRQPEQLPFIAPHFTDMLKLQDTLETGKNSQISQYERHQTELNAQFQTTTLDKQLQNIIEQQVKAFIARHQMVGIKNASVLLVDTRDMGVKALVGSANYFDTSIHGQVNGTLAKRSPGSTLKPFIYALALDQGILHPATILRDVPIQYGAYSPENYDLKFLGPISATKALNYSRNIPAVTVAAQLKQPDLYSFLKKAGVSKLASRNHYGLALVLGGGEINMQELAKLYSMLANQGINQPLKFIQSDLSKSVTLNSSGVQSANQLISPSAAYITMDMLGQHARPGDTLAQSAAKIPVYWKTGTSWGFRDAWTAGIFGPYVLVVWEGNFSGEGNNAFVGVEAAAPLFFNIIDSIKAHYPNMKPTYLTVPDTIKKVDVCLSSGQLPTKWCQQIGQTWFIPGVSPIKADTIFRPVAIDIESGEVACPPFEADRVKIEIFEYWPSDLSLAFSQAGVPKRTPPQNNRCIGAQANLLNFSPPRIISPQKNVKYTFRRNENEREKMKQLVLIANSDNINTHLYWFIDGSFLGHTVGKQTLVWEPKYSGVYQVRVVDEVGQVDTRSIEVNFID</sequence>
<dbReference type="InterPro" id="IPR050396">
    <property type="entry name" value="Glycosyltr_51/Transpeptidase"/>
</dbReference>
<evidence type="ECO:0000256" key="5">
    <source>
        <dbReference type="ARBA" id="ARBA00022670"/>
    </source>
</evidence>
<dbReference type="InterPro" id="IPR023346">
    <property type="entry name" value="Lysozyme-like_dom_sf"/>
</dbReference>
<dbReference type="GO" id="GO:0008955">
    <property type="term" value="F:peptidoglycan glycosyltransferase activity"/>
    <property type="evidence" value="ECO:0007669"/>
    <property type="project" value="UniProtKB-EC"/>
</dbReference>
<comment type="catalytic activity">
    <reaction evidence="11">
        <text>[GlcNAc-(1-&gt;4)-Mur2Ac(oyl-L-Ala-gamma-D-Glu-L-Lys-D-Ala-D-Ala)](n)-di-trans,octa-cis-undecaprenyl diphosphate + beta-D-GlcNAc-(1-&gt;4)-Mur2Ac(oyl-L-Ala-gamma-D-Glu-L-Lys-D-Ala-D-Ala)-di-trans,octa-cis-undecaprenyl diphosphate = [GlcNAc-(1-&gt;4)-Mur2Ac(oyl-L-Ala-gamma-D-Glu-L-Lys-D-Ala-D-Ala)](n+1)-di-trans,octa-cis-undecaprenyl diphosphate + di-trans,octa-cis-undecaprenyl diphosphate + H(+)</text>
        <dbReference type="Rhea" id="RHEA:23708"/>
        <dbReference type="Rhea" id="RHEA-COMP:9602"/>
        <dbReference type="Rhea" id="RHEA-COMP:9603"/>
        <dbReference type="ChEBI" id="CHEBI:15378"/>
        <dbReference type="ChEBI" id="CHEBI:58405"/>
        <dbReference type="ChEBI" id="CHEBI:60033"/>
        <dbReference type="ChEBI" id="CHEBI:78435"/>
        <dbReference type="EC" id="2.4.99.28"/>
    </reaction>
</comment>
<evidence type="ECO:0000256" key="9">
    <source>
        <dbReference type="ARBA" id="ARBA00023268"/>
    </source>
</evidence>
<comment type="pathway">
    <text evidence="1">Cell wall biogenesis; peptidoglycan biosynthesis.</text>
</comment>
<keyword evidence="5" id="KW-0645">Protease</keyword>
<dbReference type="InterPro" id="IPR001264">
    <property type="entry name" value="Glyco_trans_51"/>
</dbReference>
<dbReference type="PANTHER" id="PTHR32282:SF15">
    <property type="entry name" value="PENICILLIN-BINDING PROTEIN 1C"/>
    <property type="match status" value="1"/>
</dbReference>
<evidence type="ECO:0000259" key="13">
    <source>
        <dbReference type="Pfam" id="PF00905"/>
    </source>
</evidence>
<dbReference type="Pfam" id="PF00905">
    <property type="entry name" value="Transpeptidase"/>
    <property type="match status" value="1"/>
</dbReference>
<comment type="similarity">
    <text evidence="2">In the C-terminal section; belongs to the transpeptidase family.</text>
</comment>
<dbReference type="RefSeq" id="WP_093317714.1">
    <property type="nucleotide sequence ID" value="NZ_FOHV01000003.1"/>
</dbReference>
<feature type="transmembrane region" description="Helical" evidence="12">
    <location>
        <begin position="12"/>
        <end position="32"/>
    </location>
</feature>
<evidence type="ECO:0000259" key="15">
    <source>
        <dbReference type="Pfam" id="PF06832"/>
    </source>
</evidence>
<dbReference type="GO" id="GO:0009252">
    <property type="term" value="P:peptidoglycan biosynthetic process"/>
    <property type="evidence" value="ECO:0007669"/>
    <property type="project" value="UniProtKB-UniPathway"/>
</dbReference>
<dbReference type="SUPFAM" id="SSF56601">
    <property type="entry name" value="beta-lactamase/transpeptidase-like"/>
    <property type="match status" value="1"/>
</dbReference>
<keyword evidence="12" id="KW-0812">Transmembrane</keyword>
<dbReference type="NCBIfam" id="TIGR02073">
    <property type="entry name" value="PBP_1c"/>
    <property type="match status" value="1"/>
</dbReference>
<evidence type="ECO:0000256" key="6">
    <source>
        <dbReference type="ARBA" id="ARBA00022676"/>
    </source>
</evidence>
<dbReference type="GO" id="GO:0030288">
    <property type="term" value="C:outer membrane-bounded periplasmic space"/>
    <property type="evidence" value="ECO:0007669"/>
    <property type="project" value="TreeGrafter"/>
</dbReference>
<dbReference type="GO" id="GO:0004180">
    <property type="term" value="F:carboxypeptidase activity"/>
    <property type="evidence" value="ECO:0007669"/>
    <property type="project" value="UniProtKB-KW"/>
</dbReference>
<dbReference type="STRING" id="1123402.SAMN02583745_00445"/>
<keyword evidence="12" id="KW-1133">Transmembrane helix</keyword>
<dbReference type="Pfam" id="PF06832">
    <property type="entry name" value="BiPBP_C"/>
    <property type="match status" value="1"/>
</dbReference>
<evidence type="ECO:0000256" key="7">
    <source>
        <dbReference type="ARBA" id="ARBA00022679"/>
    </source>
</evidence>
<evidence type="ECO:0000256" key="12">
    <source>
        <dbReference type="SAM" id="Phobius"/>
    </source>
</evidence>
<dbReference type="Gene3D" id="1.10.3810.10">
    <property type="entry name" value="Biosynthetic peptidoglycan transglycosylase-like"/>
    <property type="match status" value="1"/>
</dbReference>
<comment type="similarity">
    <text evidence="3">In the N-terminal section; belongs to the glycosyltransferase 51 family.</text>
</comment>
<evidence type="ECO:0000256" key="11">
    <source>
        <dbReference type="ARBA" id="ARBA00049902"/>
    </source>
</evidence>
<evidence type="ECO:0000256" key="4">
    <source>
        <dbReference type="ARBA" id="ARBA00022645"/>
    </source>
</evidence>
<dbReference type="InterPro" id="IPR036950">
    <property type="entry name" value="PBP_transglycosylase"/>
</dbReference>
<proteinExistence type="inferred from homology"/>
<reference evidence="17" key="1">
    <citation type="submission" date="2016-10" db="EMBL/GenBank/DDBJ databases">
        <authorList>
            <person name="Varghese N."/>
            <person name="Submissions S."/>
        </authorList>
    </citation>
    <scope>NUCLEOTIDE SEQUENCE [LARGE SCALE GENOMIC DNA]</scope>
    <source>
        <strain evidence="17">DSM 18579</strain>
    </source>
</reference>
<feature type="domain" description="Penicillin-binding protein transpeptidase" evidence="13">
    <location>
        <begin position="333"/>
        <end position="557"/>
    </location>
</feature>
<dbReference type="InterPro" id="IPR001460">
    <property type="entry name" value="PCN-bd_Tpept"/>
</dbReference>
<evidence type="ECO:0000313" key="17">
    <source>
        <dbReference type="Proteomes" id="UP000242642"/>
    </source>
</evidence>
<dbReference type="GO" id="GO:0008658">
    <property type="term" value="F:penicillin binding"/>
    <property type="evidence" value="ECO:0007669"/>
    <property type="project" value="InterPro"/>
</dbReference>
<evidence type="ECO:0000256" key="2">
    <source>
        <dbReference type="ARBA" id="ARBA00007090"/>
    </source>
</evidence>
<name>A0A1H9Z6M9_9GAMM</name>
<keyword evidence="12" id="KW-0472">Membrane</keyword>